<dbReference type="GO" id="GO:0016020">
    <property type="term" value="C:membrane"/>
    <property type="evidence" value="ECO:0007669"/>
    <property type="project" value="UniProtKB-SubCell"/>
</dbReference>
<name>A0A8I0K2J8_9ACTN</name>
<comment type="caution">
    <text evidence="5">The sequence shown here is derived from an EMBL/GenBank/DDBJ whole genome shotgun (WGS) entry which is preliminary data.</text>
</comment>
<protein>
    <submittedName>
        <fullName evidence="5">DUF726 domain-containing protein</fullName>
    </submittedName>
</protein>
<gene>
    <name evidence="5" type="ORF">IBG24_06410</name>
</gene>
<evidence type="ECO:0000313" key="5">
    <source>
        <dbReference type="EMBL" id="MBC9225940.1"/>
    </source>
</evidence>
<proteinExistence type="predicted"/>
<evidence type="ECO:0000256" key="4">
    <source>
        <dbReference type="ARBA" id="ARBA00023136"/>
    </source>
</evidence>
<dbReference type="PANTHER" id="PTHR17920:SF3">
    <property type="entry name" value="TRANSMEMBRANE AND COILED-COIL DOMAIN-CONTAINING PROTEIN 4"/>
    <property type="match status" value="1"/>
</dbReference>
<dbReference type="SUPFAM" id="SSF53474">
    <property type="entry name" value="alpha/beta-Hydrolases"/>
    <property type="match status" value="1"/>
</dbReference>
<evidence type="ECO:0000256" key="2">
    <source>
        <dbReference type="ARBA" id="ARBA00022692"/>
    </source>
</evidence>
<dbReference type="InterPro" id="IPR007941">
    <property type="entry name" value="DUF726"/>
</dbReference>
<evidence type="ECO:0000313" key="6">
    <source>
        <dbReference type="Proteomes" id="UP000620591"/>
    </source>
</evidence>
<reference evidence="5" key="1">
    <citation type="submission" date="2020-09" db="EMBL/GenBank/DDBJ databases">
        <title>Novel species in genus Aeromicrobium.</title>
        <authorList>
            <person name="Zhang G."/>
        </authorList>
    </citation>
    <scope>NUCLEOTIDE SEQUENCE</scope>
    <source>
        <strain evidence="5">Zg-636</strain>
    </source>
</reference>
<evidence type="ECO:0000256" key="3">
    <source>
        <dbReference type="ARBA" id="ARBA00022989"/>
    </source>
</evidence>
<evidence type="ECO:0000256" key="1">
    <source>
        <dbReference type="ARBA" id="ARBA00004141"/>
    </source>
</evidence>
<keyword evidence="2" id="KW-0812">Transmembrane</keyword>
<dbReference type="AlphaFoldDB" id="A0A8I0K2J8"/>
<comment type="subcellular location">
    <subcellularLocation>
        <location evidence="1">Membrane</location>
        <topology evidence="1">Multi-pass membrane protein</topology>
    </subcellularLocation>
</comment>
<dbReference type="InterPro" id="IPR029058">
    <property type="entry name" value="AB_hydrolase_fold"/>
</dbReference>
<dbReference type="Proteomes" id="UP000620591">
    <property type="component" value="Unassembled WGS sequence"/>
</dbReference>
<sequence length="526" mass="54953">MRCEVTTPSGREMILEGDLDTVEPEISGAIELTANPALVRNAWAYAKHHKLSRRMRKPEKVEAHLKESKAHHKVAAHIADLIETQTSSVRKGWCSSCISLTTHAKSKGDFGRLPAYLCGSCGSPTVVCAAPPCSNMAVRSFKMVKTPRYCAEHRHDITGFEKASSGFSDLADANEFLTFDKPNLSRGTKTLAMAIPAAGAVATGAVFMAPAIGGAIGVFAGGYSGAAATSYGLALLGGGSIASGGLGVAGGTAAIGIGGGILGGGLGSMVTTAYARDDKSFNIQKLREGAGIPVVIAAGFMNEGKSPWVEWKPMVRARYPDSPVYLVNWGSSELKKLSGLISPTLGKGGAAVVGSKFAAKATKLGAKKIGPSAAALLVADVAKNPWHVAKSRADKTGVVLGDLLTRTDADAFVLIGHSLGARVMVVAAQTVAAGSSNPKIETIHLLGGAIAAKGNWRSLNDAVTKSVYNYHSSNDLVLKNMYRIAQAGSTPIGLRGFRTSFPKIRDRDVSKRVDGHRQYIQNITLA</sequence>
<accession>A0A8I0K2J8</accession>
<organism evidence="5 6">
    <name type="scientific">Aeromicrobium senzhongii</name>
    <dbReference type="NCBI Taxonomy" id="2663859"/>
    <lineage>
        <taxon>Bacteria</taxon>
        <taxon>Bacillati</taxon>
        <taxon>Actinomycetota</taxon>
        <taxon>Actinomycetes</taxon>
        <taxon>Propionibacteriales</taxon>
        <taxon>Nocardioidaceae</taxon>
        <taxon>Aeromicrobium</taxon>
    </lineage>
</organism>
<dbReference type="PANTHER" id="PTHR17920">
    <property type="entry name" value="TRANSMEMBRANE AND COILED-COIL DOMAIN-CONTAINING PROTEIN 4 TMCO4"/>
    <property type="match status" value="1"/>
</dbReference>
<dbReference type="Pfam" id="PF05277">
    <property type="entry name" value="DUF726"/>
    <property type="match status" value="1"/>
</dbReference>
<keyword evidence="4" id="KW-0472">Membrane</keyword>
<keyword evidence="3" id="KW-1133">Transmembrane helix</keyword>
<dbReference type="EMBL" id="JACTVM010000001">
    <property type="protein sequence ID" value="MBC9225940.1"/>
    <property type="molecule type" value="Genomic_DNA"/>
</dbReference>
<dbReference type="Gene3D" id="3.40.50.1820">
    <property type="entry name" value="alpha/beta hydrolase"/>
    <property type="match status" value="1"/>
</dbReference>